<feature type="domain" description="DUF6458" evidence="2">
    <location>
        <begin position="1"/>
        <end position="70"/>
    </location>
</feature>
<dbReference type="InterPro" id="IPR045597">
    <property type="entry name" value="DUF6458"/>
</dbReference>
<keyword evidence="1" id="KW-0812">Transmembrane</keyword>
<accession>A0AAU8JT59</accession>
<dbReference type="KEGG" id="kcm:ABWK59_04660"/>
<keyword evidence="1" id="KW-0472">Membrane</keyword>
<dbReference type="Pfam" id="PF20059">
    <property type="entry name" value="DUF6458"/>
    <property type="match status" value="1"/>
</dbReference>
<protein>
    <submittedName>
        <fullName evidence="3">DUF6458 family protein</fullName>
    </submittedName>
</protein>
<dbReference type="EMBL" id="CP159872">
    <property type="protein sequence ID" value="XCM78272.1"/>
    <property type="molecule type" value="Genomic_DNA"/>
</dbReference>
<organism evidence="3">
    <name type="scientific">Kitasatospora camelliae</name>
    <dbReference type="NCBI Taxonomy" id="3156397"/>
    <lineage>
        <taxon>Bacteria</taxon>
        <taxon>Bacillati</taxon>
        <taxon>Actinomycetota</taxon>
        <taxon>Actinomycetes</taxon>
        <taxon>Kitasatosporales</taxon>
        <taxon>Streptomycetaceae</taxon>
        <taxon>Kitasatospora</taxon>
    </lineage>
</organism>
<name>A0AAU8JT59_9ACTN</name>
<evidence type="ECO:0000259" key="2">
    <source>
        <dbReference type="Pfam" id="PF20059"/>
    </source>
</evidence>
<dbReference type="RefSeq" id="WP_354638033.1">
    <property type="nucleotide sequence ID" value="NZ_CP159872.1"/>
</dbReference>
<sequence length="77" mass="8507">MGIGLSIFLIAVGAILAFAVREEVSWVDLDAVGIILMVVGVLGLVVSAALIYRRRRIVHEHVVDEDPATVRRRDERL</sequence>
<reference evidence="3" key="1">
    <citation type="submission" date="2024-06" db="EMBL/GenBank/DDBJ databases">
        <title>The genome sequences of Kitasatospora sp. strain HUAS MG31.</title>
        <authorList>
            <person name="Mo P."/>
        </authorList>
    </citation>
    <scope>NUCLEOTIDE SEQUENCE</scope>
    <source>
        <strain evidence="3">HUAS MG31</strain>
    </source>
</reference>
<proteinExistence type="predicted"/>
<dbReference type="AlphaFoldDB" id="A0AAU8JT59"/>
<keyword evidence="1" id="KW-1133">Transmembrane helix</keyword>
<gene>
    <name evidence="3" type="ORF">ABWK59_04660</name>
</gene>
<feature type="transmembrane region" description="Helical" evidence="1">
    <location>
        <begin position="31"/>
        <end position="52"/>
    </location>
</feature>
<evidence type="ECO:0000256" key="1">
    <source>
        <dbReference type="SAM" id="Phobius"/>
    </source>
</evidence>
<evidence type="ECO:0000313" key="3">
    <source>
        <dbReference type="EMBL" id="XCM78272.1"/>
    </source>
</evidence>